<protein>
    <recommendedName>
        <fullName evidence="1">Nbr1 FW domain-containing protein</fullName>
    </recommendedName>
</protein>
<feature type="non-terminal residue" evidence="2">
    <location>
        <position position="1"/>
    </location>
</feature>
<dbReference type="InterPro" id="IPR032350">
    <property type="entry name" value="Nbr1_FW"/>
</dbReference>
<name>X1FTD1_9ZZZZ</name>
<organism evidence="2">
    <name type="scientific">marine sediment metagenome</name>
    <dbReference type="NCBI Taxonomy" id="412755"/>
    <lineage>
        <taxon>unclassified sequences</taxon>
        <taxon>metagenomes</taxon>
        <taxon>ecological metagenomes</taxon>
    </lineage>
</organism>
<dbReference type="Pfam" id="PF16158">
    <property type="entry name" value="N_BRCA1_IG"/>
    <property type="match status" value="1"/>
</dbReference>
<proteinExistence type="predicted"/>
<accession>X1FTD1</accession>
<feature type="domain" description="Nbr1 FW" evidence="1">
    <location>
        <begin position="187"/>
        <end position="283"/>
    </location>
</feature>
<gene>
    <name evidence="2" type="ORF">S03H2_20278</name>
</gene>
<reference evidence="2" key="1">
    <citation type="journal article" date="2014" name="Front. Microbiol.">
        <title>High frequency of phylogenetically diverse reductive dehalogenase-homologous genes in deep subseafloor sedimentary metagenomes.</title>
        <authorList>
            <person name="Kawai M."/>
            <person name="Futagami T."/>
            <person name="Toyoda A."/>
            <person name="Takaki Y."/>
            <person name="Nishi S."/>
            <person name="Hori S."/>
            <person name="Arai W."/>
            <person name="Tsubouchi T."/>
            <person name="Morono Y."/>
            <person name="Uchiyama I."/>
            <person name="Ito T."/>
            <person name="Fujiyama A."/>
            <person name="Inagaki F."/>
            <person name="Takami H."/>
        </authorList>
    </citation>
    <scope>NUCLEOTIDE SEQUENCE</scope>
    <source>
        <strain evidence="2">Expedition CK06-06</strain>
    </source>
</reference>
<feature type="non-terminal residue" evidence="2">
    <location>
        <position position="293"/>
    </location>
</feature>
<sequence>LSFNSENFETAIIPSRSDWIENGTISVQIPDIEEARAMWERIISGEPASKYNAEYVEIDKIVDSMTQDTEYRFKIKVKNTGALTWNRNGDNPVYLGYHWIDFNSKETVVFDGKRSIIPEDGVNADNEVVFNSTIISPSKPGEYILQIDLVHEGITWFSFQGVPPLEKFITVDISYAARYNDGGTTPTYVDKGQEFNVQVKVRNGGFLLWECKVDRHRVSLGTHWINRDTGEMIIWDGNRGLLPEDVSYNEEVIVDIKIKAPDEPGRYILQYDMVHERVAWFSEKGVIPLEINV</sequence>
<dbReference type="AlphaFoldDB" id="X1FTD1"/>
<dbReference type="Gene3D" id="2.60.40.10">
    <property type="entry name" value="Immunoglobulins"/>
    <property type="match status" value="2"/>
</dbReference>
<dbReference type="InterPro" id="IPR013783">
    <property type="entry name" value="Ig-like_fold"/>
</dbReference>
<evidence type="ECO:0000313" key="2">
    <source>
        <dbReference type="EMBL" id="GAH35800.1"/>
    </source>
</evidence>
<comment type="caution">
    <text evidence="2">The sequence shown here is derived from an EMBL/GenBank/DDBJ whole genome shotgun (WGS) entry which is preliminary data.</text>
</comment>
<evidence type="ECO:0000259" key="1">
    <source>
        <dbReference type="Pfam" id="PF16158"/>
    </source>
</evidence>
<dbReference type="EMBL" id="BARU01010670">
    <property type="protein sequence ID" value="GAH35800.1"/>
    <property type="molecule type" value="Genomic_DNA"/>
</dbReference>